<dbReference type="InterPro" id="IPR009078">
    <property type="entry name" value="Ferritin-like_SF"/>
</dbReference>
<dbReference type="SUPFAM" id="SSF47240">
    <property type="entry name" value="Ferritin-like"/>
    <property type="match status" value="1"/>
</dbReference>
<accession>A0A6J4QU27</accession>
<organism evidence="2">
    <name type="scientific">uncultured Rubrobacteraceae bacterium</name>
    <dbReference type="NCBI Taxonomy" id="349277"/>
    <lineage>
        <taxon>Bacteria</taxon>
        <taxon>Bacillati</taxon>
        <taxon>Actinomycetota</taxon>
        <taxon>Rubrobacteria</taxon>
        <taxon>Rubrobacterales</taxon>
        <taxon>Rubrobacteraceae</taxon>
        <taxon>environmental samples</taxon>
    </lineage>
</organism>
<dbReference type="InterPro" id="IPR012347">
    <property type="entry name" value="Ferritin-like"/>
</dbReference>
<protein>
    <recommendedName>
        <fullName evidence="3">Dessication-associated protein</fullName>
    </recommendedName>
</protein>
<evidence type="ECO:0000313" key="2">
    <source>
        <dbReference type="EMBL" id="CAA9453650.1"/>
    </source>
</evidence>
<sequence>MTEGNTEGTRADARTGARAAQGGPLSRKRFLAGTAAAVAGGALVAVPGVARAHTTPEPPRDIDVLNYALTLEHLEYAFYRDGLDKFGERRFENADVFDGLGRYLRRNAHENFVRIREHEETHVETLESVIKSLGGKPVPEATYNFEKTAFASVAKFVQVAQFLENTGVSAYDGAIAHIEAAKLLTASATIATVEARHAAYLNLLNRDVPFPKAFDEPAAPRAICRAVMAENGGFIVSAPRPYGPYKSLDALCAKLPTTVTPSS</sequence>
<dbReference type="Pfam" id="PF13668">
    <property type="entry name" value="Ferritin_2"/>
    <property type="match status" value="1"/>
</dbReference>
<proteinExistence type="predicted"/>
<dbReference type="PROSITE" id="PS51318">
    <property type="entry name" value="TAT"/>
    <property type="match status" value="1"/>
</dbReference>
<dbReference type="AlphaFoldDB" id="A0A6J4QU27"/>
<name>A0A6J4QU27_9ACTN</name>
<evidence type="ECO:0008006" key="3">
    <source>
        <dbReference type="Google" id="ProtNLM"/>
    </source>
</evidence>
<dbReference type="InterPro" id="IPR006311">
    <property type="entry name" value="TAT_signal"/>
</dbReference>
<gene>
    <name evidence="2" type="ORF">AVDCRST_MAG02-1243</name>
</gene>
<dbReference type="EMBL" id="CADCVH010000040">
    <property type="protein sequence ID" value="CAA9453650.1"/>
    <property type="molecule type" value="Genomic_DNA"/>
</dbReference>
<feature type="region of interest" description="Disordered" evidence="1">
    <location>
        <begin position="1"/>
        <end position="21"/>
    </location>
</feature>
<reference evidence="2" key="1">
    <citation type="submission" date="2020-02" db="EMBL/GenBank/DDBJ databases">
        <authorList>
            <person name="Meier V. D."/>
        </authorList>
    </citation>
    <scope>NUCLEOTIDE SEQUENCE</scope>
    <source>
        <strain evidence="2">AVDCRST_MAG02</strain>
    </source>
</reference>
<dbReference type="Gene3D" id="1.20.1260.10">
    <property type="match status" value="1"/>
</dbReference>
<evidence type="ECO:0000256" key="1">
    <source>
        <dbReference type="SAM" id="MobiDB-lite"/>
    </source>
</evidence>